<evidence type="ECO:0000256" key="2">
    <source>
        <dbReference type="SAM" id="Phobius"/>
    </source>
</evidence>
<dbReference type="EMBL" id="JAVHJS010000023">
    <property type="protein sequence ID" value="KAK2819762.1"/>
    <property type="molecule type" value="Genomic_DNA"/>
</dbReference>
<proteinExistence type="predicted"/>
<evidence type="ECO:0000313" key="4">
    <source>
        <dbReference type="Proteomes" id="UP001187315"/>
    </source>
</evidence>
<feature type="compositionally biased region" description="Polar residues" evidence="1">
    <location>
        <begin position="94"/>
        <end position="108"/>
    </location>
</feature>
<name>A0AA88J5I1_TACVA</name>
<keyword evidence="2" id="KW-0812">Transmembrane</keyword>
<keyword evidence="2" id="KW-0472">Membrane</keyword>
<protein>
    <submittedName>
        <fullName evidence="3">Uncharacterized protein</fullName>
    </submittedName>
</protein>
<organism evidence="3 4">
    <name type="scientific">Tachysurus vachellii</name>
    <name type="common">Darkbarbel catfish</name>
    <name type="synonym">Pelteobagrus vachellii</name>
    <dbReference type="NCBI Taxonomy" id="175792"/>
    <lineage>
        <taxon>Eukaryota</taxon>
        <taxon>Metazoa</taxon>
        <taxon>Chordata</taxon>
        <taxon>Craniata</taxon>
        <taxon>Vertebrata</taxon>
        <taxon>Euteleostomi</taxon>
        <taxon>Actinopterygii</taxon>
        <taxon>Neopterygii</taxon>
        <taxon>Teleostei</taxon>
        <taxon>Ostariophysi</taxon>
        <taxon>Siluriformes</taxon>
        <taxon>Bagridae</taxon>
        <taxon>Tachysurus</taxon>
    </lineage>
</organism>
<gene>
    <name evidence="3" type="ORF">Q7C36_021408</name>
</gene>
<keyword evidence="4" id="KW-1185">Reference proteome</keyword>
<reference evidence="3" key="1">
    <citation type="submission" date="2023-08" db="EMBL/GenBank/DDBJ databases">
        <title>Pelteobagrus vachellii genome.</title>
        <authorList>
            <person name="Liu H."/>
        </authorList>
    </citation>
    <scope>NUCLEOTIDE SEQUENCE</scope>
    <source>
        <strain evidence="3">PRFRI_2022a</strain>
        <tissue evidence="3">Muscle</tissue>
    </source>
</reference>
<evidence type="ECO:0000313" key="3">
    <source>
        <dbReference type="EMBL" id="KAK2819762.1"/>
    </source>
</evidence>
<feature type="region of interest" description="Disordered" evidence="1">
    <location>
        <begin position="87"/>
        <end position="112"/>
    </location>
</feature>
<sequence>MTQVYKRGEAPFYFSHTKKFGSETALRLHRAHPAALTMHTILLLVVTSGLLLLQTTQGLNANVEPDAEFLEEAMADGFLVGNNGKYKTEKTQDKNNAINTHESSNSEAKASLFQKDSVPTETIVKSPEASTELTSEITKELPKNENAAVLITFVSNQTTTLSPEENSEGSGNVPNWPLEKSFLSRLSMPVYGSGDSSMFLEIPDEKQDKDLQFTTTIFNSADLKISTLLSEEDGESGMGPEAPTSDWLTTIPSVIVNEEVIPKHINNVEKPMQESTPAPTVKVSSPFKPDQFKKSVEGPDALVKEGTPGWLLILALCLTLGAVICVFVAIATKDMWYGPSKQCLGINSTEPKKYEEYDKAATLPLSEKEIVALMSSQKTARKETDYTMISLEEVPEKEYLM</sequence>
<feature type="transmembrane region" description="Helical" evidence="2">
    <location>
        <begin position="309"/>
        <end position="331"/>
    </location>
</feature>
<keyword evidence="2" id="KW-1133">Transmembrane helix</keyword>
<comment type="caution">
    <text evidence="3">The sequence shown here is derived from an EMBL/GenBank/DDBJ whole genome shotgun (WGS) entry which is preliminary data.</text>
</comment>
<evidence type="ECO:0000256" key="1">
    <source>
        <dbReference type="SAM" id="MobiDB-lite"/>
    </source>
</evidence>
<dbReference type="Proteomes" id="UP001187315">
    <property type="component" value="Unassembled WGS sequence"/>
</dbReference>
<dbReference type="AlphaFoldDB" id="A0AA88J5I1"/>
<accession>A0AA88J5I1</accession>